<keyword evidence="2" id="KW-1133">Transmembrane helix</keyword>
<dbReference type="InterPro" id="IPR003599">
    <property type="entry name" value="Ig_sub"/>
</dbReference>
<dbReference type="AlphaFoldDB" id="A0AAV6GYJ5"/>
<dbReference type="SUPFAM" id="SSF48726">
    <property type="entry name" value="Immunoglobulin"/>
    <property type="match status" value="2"/>
</dbReference>
<evidence type="ECO:0000313" key="4">
    <source>
        <dbReference type="EMBL" id="KAG5278066.1"/>
    </source>
</evidence>
<keyword evidence="2" id="KW-0812">Transmembrane</keyword>
<evidence type="ECO:0000259" key="3">
    <source>
        <dbReference type="PROSITE" id="PS50835"/>
    </source>
</evidence>
<feature type="region of interest" description="Disordered" evidence="1">
    <location>
        <begin position="281"/>
        <end position="308"/>
    </location>
</feature>
<proteinExistence type="predicted"/>
<evidence type="ECO:0000256" key="2">
    <source>
        <dbReference type="SAM" id="Phobius"/>
    </source>
</evidence>
<keyword evidence="2" id="KW-0472">Membrane</keyword>
<organism evidence="4 5">
    <name type="scientific">Alosa alosa</name>
    <name type="common">allis shad</name>
    <dbReference type="NCBI Taxonomy" id="278164"/>
    <lineage>
        <taxon>Eukaryota</taxon>
        <taxon>Metazoa</taxon>
        <taxon>Chordata</taxon>
        <taxon>Craniata</taxon>
        <taxon>Vertebrata</taxon>
        <taxon>Euteleostomi</taxon>
        <taxon>Actinopterygii</taxon>
        <taxon>Neopterygii</taxon>
        <taxon>Teleostei</taxon>
        <taxon>Clupei</taxon>
        <taxon>Clupeiformes</taxon>
        <taxon>Clupeoidei</taxon>
        <taxon>Clupeidae</taxon>
        <taxon>Alosa</taxon>
    </lineage>
</organism>
<dbReference type="InterPro" id="IPR036179">
    <property type="entry name" value="Ig-like_dom_sf"/>
</dbReference>
<feature type="region of interest" description="Disordered" evidence="1">
    <location>
        <begin position="367"/>
        <end position="391"/>
    </location>
</feature>
<feature type="transmembrane region" description="Helical" evidence="2">
    <location>
        <begin position="235"/>
        <end position="259"/>
    </location>
</feature>
<dbReference type="SMART" id="SM00409">
    <property type="entry name" value="IG"/>
    <property type="match status" value="2"/>
</dbReference>
<dbReference type="Pfam" id="PF13895">
    <property type="entry name" value="Ig_2"/>
    <property type="match status" value="1"/>
</dbReference>
<dbReference type="Gene3D" id="2.60.40.10">
    <property type="entry name" value="Immunoglobulins"/>
    <property type="match status" value="3"/>
</dbReference>
<dbReference type="InterPro" id="IPR013783">
    <property type="entry name" value="Ig-like_fold"/>
</dbReference>
<accession>A0AAV6GYJ5</accession>
<dbReference type="InterPro" id="IPR003989">
    <property type="entry name" value="VCAM-1"/>
</dbReference>
<keyword evidence="5" id="KW-1185">Reference proteome</keyword>
<dbReference type="PRINTS" id="PR01474">
    <property type="entry name" value="VCAM1"/>
</dbReference>
<feature type="domain" description="Ig-like" evidence="3">
    <location>
        <begin position="143"/>
        <end position="226"/>
    </location>
</feature>
<sequence>MPTYKDRVLYSADIGNNCTLTLREVTVADAGEYHPRIVTGHDQEKWLQRPGLRLTVTELSVWIPKPVTEGSYVKMSCKHSCGLEDNPRVKWKKNGEEYFKQGHNNDLILVNVSTGEEGDYACALRGFEEHSSTSVKLDVKFAPKNTFIPGSESFGVFVGGSVNLTCSSDGDPPVDMFTWFKVDESTPVGSGQQYSFTNIRPEDGGQYYCEARNKIGAGKSFPVLITVLPEEQTTFVAFVIVGVIVAAIVGFSCALFHMISVMIHTHFQISVESRAAGSPSVAAAGATEDDVQYSTVQPHGSTQTARGAEDHMQYSTIQPHGQTEDTQPKEEEEEVQYVTVHILRPKKSNSPVQPEEELTTIYSTVTAIKKPKQNKQQKKKKPVATHIGSTV</sequence>
<dbReference type="InterPro" id="IPR007110">
    <property type="entry name" value="Ig-like_dom"/>
</dbReference>
<feature type="compositionally biased region" description="Polar residues" evidence="1">
    <location>
        <begin position="292"/>
        <end position="305"/>
    </location>
</feature>
<dbReference type="GO" id="GO:0098609">
    <property type="term" value="P:cell-cell adhesion"/>
    <property type="evidence" value="ECO:0007669"/>
    <property type="project" value="InterPro"/>
</dbReference>
<dbReference type="PANTHER" id="PTHR46013:SF4">
    <property type="entry name" value="B-CELL RECEPTOR CD22-RELATED"/>
    <property type="match status" value="1"/>
</dbReference>
<dbReference type="PROSITE" id="PS50835">
    <property type="entry name" value="IG_LIKE"/>
    <property type="match status" value="2"/>
</dbReference>
<dbReference type="GO" id="GO:0016020">
    <property type="term" value="C:membrane"/>
    <property type="evidence" value="ECO:0007669"/>
    <property type="project" value="InterPro"/>
</dbReference>
<dbReference type="PANTHER" id="PTHR46013">
    <property type="entry name" value="VASCULAR CELL ADHESION MOLECULE 1"/>
    <property type="match status" value="1"/>
</dbReference>
<reference evidence="4" key="1">
    <citation type="submission" date="2020-10" db="EMBL/GenBank/DDBJ databases">
        <title>Chromosome-scale genome assembly of the Allis shad, Alosa alosa.</title>
        <authorList>
            <person name="Margot Z."/>
            <person name="Christophe K."/>
            <person name="Cabau C."/>
            <person name="Louis A."/>
            <person name="Berthelot C."/>
            <person name="Parey E."/>
            <person name="Roest Crollius H."/>
            <person name="Montfort J."/>
            <person name="Robinson-Rechavi M."/>
            <person name="Bucao C."/>
            <person name="Bouchez O."/>
            <person name="Gislard M."/>
            <person name="Lluch J."/>
            <person name="Milhes M."/>
            <person name="Lampietro C."/>
            <person name="Lopez Roques C."/>
            <person name="Donnadieu C."/>
            <person name="Braasch I."/>
            <person name="Desvignes T."/>
            <person name="Postlethwait J."/>
            <person name="Bobe J."/>
            <person name="Guiguen Y."/>
        </authorList>
    </citation>
    <scope>NUCLEOTIDE SEQUENCE</scope>
    <source>
        <strain evidence="4">M-15738</strain>
        <tissue evidence="4">Blood</tissue>
    </source>
</reference>
<gene>
    <name evidence="4" type="ORF">AALO_G00094810</name>
</gene>
<feature type="domain" description="Ig-like" evidence="3">
    <location>
        <begin position="50"/>
        <end position="138"/>
    </location>
</feature>
<comment type="caution">
    <text evidence="4">The sequence shown here is derived from an EMBL/GenBank/DDBJ whole genome shotgun (WGS) entry which is preliminary data.</text>
</comment>
<name>A0AAV6GYJ5_9TELE</name>
<protein>
    <recommendedName>
        <fullName evidence="3">Ig-like domain-containing protein</fullName>
    </recommendedName>
</protein>
<dbReference type="SMART" id="SM00408">
    <property type="entry name" value="IGc2"/>
    <property type="match status" value="2"/>
</dbReference>
<evidence type="ECO:0000313" key="5">
    <source>
        <dbReference type="Proteomes" id="UP000823561"/>
    </source>
</evidence>
<dbReference type="EMBL" id="JADWDJ010000007">
    <property type="protein sequence ID" value="KAG5278066.1"/>
    <property type="molecule type" value="Genomic_DNA"/>
</dbReference>
<feature type="compositionally biased region" description="Basic residues" evidence="1">
    <location>
        <begin position="369"/>
        <end position="383"/>
    </location>
</feature>
<dbReference type="Proteomes" id="UP000823561">
    <property type="component" value="Chromosome 7"/>
</dbReference>
<dbReference type="InterPro" id="IPR003598">
    <property type="entry name" value="Ig_sub2"/>
</dbReference>
<evidence type="ECO:0000256" key="1">
    <source>
        <dbReference type="SAM" id="MobiDB-lite"/>
    </source>
</evidence>